<dbReference type="Proteomes" id="UP000437748">
    <property type="component" value="Unassembled WGS sequence"/>
</dbReference>
<dbReference type="GO" id="GO:0005829">
    <property type="term" value="C:cytosol"/>
    <property type="evidence" value="ECO:0007669"/>
    <property type="project" value="TreeGrafter"/>
</dbReference>
<dbReference type="InterPro" id="IPR002201">
    <property type="entry name" value="Glyco_trans_9"/>
</dbReference>
<keyword evidence="4" id="KW-1185">Reference proteome</keyword>
<evidence type="ECO:0008006" key="5">
    <source>
        <dbReference type="Google" id="ProtNLM"/>
    </source>
</evidence>
<evidence type="ECO:0000313" key="3">
    <source>
        <dbReference type="EMBL" id="KAB8037909.1"/>
    </source>
</evidence>
<organism evidence="3 4">
    <name type="scientific">Silvanigrella paludirubra</name>
    <dbReference type="NCBI Taxonomy" id="2499159"/>
    <lineage>
        <taxon>Bacteria</taxon>
        <taxon>Pseudomonadati</taxon>
        <taxon>Bdellovibrionota</taxon>
        <taxon>Oligoflexia</taxon>
        <taxon>Silvanigrellales</taxon>
        <taxon>Silvanigrellaceae</taxon>
        <taxon>Silvanigrella</taxon>
    </lineage>
</organism>
<protein>
    <recommendedName>
        <fullName evidence="5">Lipopolysaccharide heptosyltransferase family protein</fullName>
    </recommendedName>
</protein>
<dbReference type="AlphaFoldDB" id="A0A6N6VQP3"/>
<gene>
    <name evidence="3" type="ORF">GCL60_12095</name>
</gene>
<reference evidence="3 4" key="1">
    <citation type="submission" date="2019-10" db="EMBL/GenBank/DDBJ databases">
        <title>New species of Slilvanegrellaceae.</title>
        <authorList>
            <person name="Pitt A."/>
            <person name="Hahn M.W."/>
        </authorList>
    </citation>
    <scope>NUCLEOTIDE SEQUENCE [LARGE SCALE GENOMIC DNA]</scope>
    <source>
        <strain evidence="3 4">SP-Ram-0.45-NSY-1</strain>
    </source>
</reference>
<dbReference type="SUPFAM" id="SSF53756">
    <property type="entry name" value="UDP-Glycosyltransferase/glycogen phosphorylase"/>
    <property type="match status" value="1"/>
</dbReference>
<dbReference type="Pfam" id="PF01075">
    <property type="entry name" value="Glyco_transf_9"/>
    <property type="match status" value="1"/>
</dbReference>
<dbReference type="EMBL" id="WFLM01000004">
    <property type="protein sequence ID" value="KAB8037909.1"/>
    <property type="molecule type" value="Genomic_DNA"/>
</dbReference>
<dbReference type="GO" id="GO:0009244">
    <property type="term" value="P:lipopolysaccharide core region biosynthetic process"/>
    <property type="evidence" value="ECO:0007669"/>
    <property type="project" value="TreeGrafter"/>
</dbReference>
<dbReference type="InterPro" id="IPR051199">
    <property type="entry name" value="LPS_LOS_Heptosyltrfase"/>
</dbReference>
<dbReference type="CDD" id="cd03789">
    <property type="entry name" value="GT9_LPS_heptosyltransferase"/>
    <property type="match status" value="1"/>
</dbReference>
<evidence type="ECO:0000256" key="1">
    <source>
        <dbReference type="ARBA" id="ARBA00022676"/>
    </source>
</evidence>
<comment type="caution">
    <text evidence="3">The sequence shown here is derived from an EMBL/GenBank/DDBJ whole genome shotgun (WGS) entry which is preliminary data.</text>
</comment>
<dbReference type="PANTHER" id="PTHR30160">
    <property type="entry name" value="TETRAACYLDISACCHARIDE 4'-KINASE-RELATED"/>
    <property type="match status" value="1"/>
</dbReference>
<dbReference type="OrthoDB" id="9781892at2"/>
<evidence type="ECO:0000256" key="2">
    <source>
        <dbReference type="ARBA" id="ARBA00022679"/>
    </source>
</evidence>
<dbReference type="Gene3D" id="3.40.50.2000">
    <property type="entry name" value="Glycogen Phosphorylase B"/>
    <property type="match status" value="2"/>
</dbReference>
<name>A0A6N6VQP3_9BACT</name>
<dbReference type="GO" id="GO:0008713">
    <property type="term" value="F:ADP-heptose-lipopolysaccharide heptosyltransferase activity"/>
    <property type="evidence" value="ECO:0007669"/>
    <property type="project" value="TreeGrafter"/>
</dbReference>
<sequence>MQKNHNHELDNPLKIAIYHTGALGDLLVSTAALFELANLYPKAKFTLIGSELWKDILIPIYWQHISHILEIKNKKFSKIKLLKSNKQNNTWDLENTSKTFKQILLEHQISIDFRSESVRFSLKSFLYGLPIRIGASKNKYVKRLFTHFTLRDKNKEVHERDRYLDILSSINKEYIDKRKEFWKKEGLPPLKWFPTDYQEHVNLLNKKKIILINPTASIREKAWESKKFRELALKLKDMNTEIKIIGSPKETEWLKEVAQDDFSIIQPDNILSLVDIVKSSSLLITNTSSMQFIAAGTSTPTLTLMGSASPERWGALGSGSYCLKINENQENFKKIFISKKKLDKIKEQIAYNKIPVNLVFEKAQEVLLN</sequence>
<evidence type="ECO:0000313" key="4">
    <source>
        <dbReference type="Proteomes" id="UP000437748"/>
    </source>
</evidence>
<accession>A0A6N6VQP3</accession>
<dbReference type="RefSeq" id="WP_153420987.1">
    <property type="nucleotide sequence ID" value="NZ_WFLM01000004.1"/>
</dbReference>
<proteinExistence type="predicted"/>
<keyword evidence="2" id="KW-0808">Transferase</keyword>
<keyword evidence="1" id="KW-0328">Glycosyltransferase</keyword>